<evidence type="ECO:0000313" key="2">
    <source>
        <dbReference type="EMBL" id="GLW63738.1"/>
    </source>
</evidence>
<sequence>MTARSARLRRPVAALSAALATGLGLLALRPSPPAAVRVLAAARDLPAGTVLRPDDVRPVALPPDAVPAGALRSDAAGRTLAGPMRRGEPLTDARLLTGGLLRGYGAGTVAAPIRIADAGVARLLRPGDRIDVLAPPSPDAPFARTVVSSVPVVAVPKTPSAEEGALVVLAADRTQAAALAGAGPSLSITINSPN</sequence>
<dbReference type="SMART" id="SM00858">
    <property type="entry name" value="SAF"/>
    <property type="match status" value="1"/>
</dbReference>
<dbReference type="Proteomes" id="UP001165124">
    <property type="component" value="Unassembled WGS sequence"/>
</dbReference>
<organism evidence="2 3">
    <name type="scientific">Actinomadura rubrobrunea</name>
    <dbReference type="NCBI Taxonomy" id="115335"/>
    <lineage>
        <taxon>Bacteria</taxon>
        <taxon>Bacillati</taxon>
        <taxon>Actinomycetota</taxon>
        <taxon>Actinomycetes</taxon>
        <taxon>Streptosporangiales</taxon>
        <taxon>Thermomonosporaceae</taxon>
        <taxon>Actinomadura</taxon>
    </lineage>
</organism>
<dbReference type="Pfam" id="PF08666">
    <property type="entry name" value="SAF"/>
    <property type="match status" value="1"/>
</dbReference>
<dbReference type="CDD" id="cd11614">
    <property type="entry name" value="SAF_CpaB_FlgA_like"/>
    <property type="match status" value="1"/>
</dbReference>
<accession>A0A9W6UVA5</accession>
<keyword evidence="2" id="KW-0966">Cell projection</keyword>
<dbReference type="AlphaFoldDB" id="A0A9W6UVA5"/>
<evidence type="ECO:0000259" key="1">
    <source>
        <dbReference type="SMART" id="SM00858"/>
    </source>
</evidence>
<keyword evidence="2" id="KW-0969">Cilium</keyword>
<dbReference type="InterPro" id="IPR013974">
    <property type="entry name" value="SAF"/>
</dbReference>
<dbReference type="RefSeq" id="WP_067909074.1">
    <property type="nucleotide sequence ID" value="NZ_BSRZ01000003.1"/>
</dbReference>
<evidence type="ECO:0000313" key="3">
    <source>
        <dbReference type="Proteomes" id="UP001165124"/>
    </source>
</evidence>
<feature type="domain" description="SAF" evidence="1">
    <location>
        <begin position="36"/>
        <end position="96"/>
    </location>
</feature>
<keyword evidence="2" id="KW-0282">Flagellum</keyword>
<protein>
    <submittedName>
        <fullName evidence="2">Flagellar basal body P-ring biosynthesis protein</fullName>
    </submittedName>
</protein>
<name>A0A9W6UVA5_9ACTN</name>
<keyword evidence="3" id="KW-1185">Reference proteome</keyword>
<proteinExistence type="predicted"/>
<comment type="caution">
    <text evidence="2">The sequence shown here is derived from an EMBL/GenBank/DDBJ whole genome shotgun (WGS) entry which is preliminary data.</text>
</comment>
<reference evidence="2" key="1">
    <citation type="submission" date="2023-02" db="EMBL/GenBank/DDBJ databases">
        <title>Actinomadura rubrobrunea NBRC 14622.</title>
        <authorList>
            <person name="Ichikawa N."/>
            <person name="Sato H."/>
            <person name="Tonouchi N."/>
        </authorList>
    </citation>
    <scope>NUCLEOTIDE SEQUENCE</scope>
    <source>
        <strain evidence="2">NBRC 14622</strain>
    </source>
</reference>
<gene>
    <name evidence="2" type="ORF">Arub01_19820</name>
</gene>
<dbReference type="EMBL" id="BSRZ01000003">
    <property type="protein sequence ID" value="GLW63738.1"/>
    <property type="molecule type" value="Genomic_DNA"/>
</dbReference>